<dbReference type="SUPFAM" id="SSF50998">
    <property type="entry name" value="Quinoprotein alcohol dehydrogenase-like"/>
    <property type="match status" value="1"/>
</dbReference>
<dbReference type="AlphaFoldDB" id="A0A9Q0K514"/>
<dbReference type="FunFam" id="2.130.10.10:FF:000074">
    <property type="entry name" value="Angio-associated migratory cell protein-like protein"/>
    <property type="match status" value="1"/>
</dbReference>
<dbReference type="PROSITE" id="PS50294">
    <property type="entry name" value="WD_REPEATS_REGION"/>
    <property type="match status" value="5"/>
</dbReference>
<feature type="repeat" description="WD" evidence="5">
    <location>
        <begin position="329"/>
        <end position="370"/>
    </location>
</feature>
<evidence type="ECO:0000313" key="7">
    <source>
        <dbReference type="EMBL" id="KAJ4962240.1"/>
    </source>
</evidence>
<evidence type="ECO:0000313" key="8">
    <source>
        <dbReference type="Proteomes" id="UP001141806"/>
    </source>
</evidence>
<dbReference type="InterPro" id="IPR001680">
    <property type="entry name" value="WD40_rpt"/>
</dbReference>
<feature type="region of interest" description="Disordered" evidence="6">
    <location>
        <begin position="172"/>
        <end position="200"/>
    </location>
</feature>
<dbReference type="PRINTS" id="PR00320">
    <property type="entry name" value="GPROTEINBRPT"/>
</dbReference>
<comment type="caution">
    <text evidence="7">The sequence shown here is derived from an EMBL/GenBank/DDBJ whole genome shotgun (WGS) entry which is preliminary data.</text>
</comment>
<evidence type="ECO:0000256" key="2">
    <source>
        <dbReference type="ARBA" id="ARBA00022490"/>
    </source>
</evidence>
<dbReference type="OrthoDB" id="10261640at2759"/>
<dbReference type="InterPro" id="IPR020472">
    <property type="entry name" value="WD40_PAC1"/>
</dbReference>
<feature type="compositionally biased region" description="Basic and acidic residues" evidence="6">
    <location>
        <begin position="58"/>
        <end position="67"/>
    </location>
</feature>
<feature type="repeat" description="WD" evidence="5">
    <location>
        <begin position="374"/>
        <end position="415"/>
    </location>
</feature>
<dbReference type="Gene3D" id="2.130.10.10">
    <property type="entry name" value="YVTN repeat-like/Quinoprotein amine dehydrogenase"/>
    <property type="match status" value="1"/>
</dbReference>
<keyword evidence="2" id="KW-0963">Cytoplasm</keyword>
<evidence type="ECO:0000256" key="3">
    <source>
        <dbReference type="ARBA" id="ARBA00022574"/>
    </source>
</evidence>
<dbReference type="PANTHER" id="PTHR19857:SF8">
    <property type="entry name" value="ANGIO-ASSOCIATED MIGRATORY CELL PROTEIN"/>
    <property type="match status" value="1"/>
</dbReference>
<dbReference type="Proteomes" id="UP001141806">
    <property type="component" value="Unassembled WGS sequence"/>
</dbReference>
<sequence>MPRTAEPSCLKWSPRPCHLFQAKANPRRVASKFSRLSAPEGRSILPKAVTSAMSPHPSRGEPKEGSFKRLKAQRLRGSRSPLPSLAASAVPVHPALHLSTQILSVQVLQLKLDLKLLDLIVSCLVRLHQFAYSVSRQTMNDVNKERMNGADDDEDEEGEVFLDDEDIIQEIPVDEEDLPDAEDEAGSDTDDVEEPDDSMHLFTGHTGELYTVACSPTDAKLVVTGGGDDKSFMWKIGEGDMALELQGHNDSVSSLAFSADGQLLASGSFDGLTKIWDVSSCSLKCTLEGPGGGIEWVRWHPRGNVVLAGSEDSTVWMWNADKSAYLNIFSGHGSNVTCGDFTPDGKTICTGSDDASLRIWNPRSGENIHVVRGHPFHTDGLTCLTITSDSTLAITGSKDSSIHIVNITTGKVVSSLRAHTDSIECIGLSQRSFHWAATGGMDQKLVIWDLQHMSARCTCNHEEGVTCLLWLGTSQYIASGCVDGKVRVWDSLSGDCIRTFSGHSDAIQSLAISANGEFLVSVSLDKTARVFEIAEFS</sequence>
<protein>
    <recommendedName>
        <fullName evidence="9">Angio-associated migratory cell protein</fullName>
    </recommendedName>
</protein>
<comment type="subcellular location">
    <subcellularLocation>
        <location evidence="1">Cytoplasm</location>
    </subcellularLocation>
</comment>
<keyword evidence="8" id="KW-1185">Reference proteome</keyword>
<evidence type="ECO:0000256" key="5">
    <source>
        <dbReference type="PROSITE-ProRule" id="PRU00221"/>
    </source>
</evidence>
<evidence type="ECO:0000256" key="4">
    <source>
        <dbReference type="ARBA" id="ARBA00022737"/>
    </source>
</evidence>
<feature type="repeat" description="WD" evidence="5">
    <location>
        <begin position="287"/>
        <end position="328"/>
    </location>
</feature>
<feature type="region of interest" description="Disordered" evidence="6">
    <location>
        <begin position="41"/>
        <end position="67"/>
    </location>
</feature>
<dbReference type="InterPro" id="IPR011047">
    <property type="entry name" value="Quinoprotein_ADH-like_sf"/>
</dbReference>
<dbReference type="PROSITE" id="PS00678">
    <property type="entry name" value="WD_REPEATS_1"/>
    <property type="match status" value="2"/>
</dbReference>
<dbReference type="Pfam" id="PF00400">
    <property type="entry name" value="WD40"/>
    <property type="match status" value="8"/>
</dbReference>
<feature type="compositionally biased region" description="Acidic residues" evidence="6">
    <location>
        <begin position="172"/>
        <end position="196"/>
    </location>
</feature>
<evidence type="ECO:0000256" key="6">
    <source>
        <dbReference type="SAM" id="MobiDB-lite"/>
    </source>
</evidence>
<evidence type="ECO:0000256" key="1">
    <source>
        <dbReference type="ARBA" id="ARBA00004496"/>
    </source>
</evidence>
<dbReference type="InterPro" id="IPR051179">
    <property type="entry name" value="WD_repeat_multifunction"/>
</dbReference>
<dbReference type="CDD" id="cd00200">
    <property type="entry name" value="WD40"/>
    <property type="match status" value="1"/>
</dbReference>
<keyword evidence="3 5" id="KW-0853">WD repeat</keyword>
<accession>A0A9Q0K514</accession>
<dbReference type="GO" id="GO:0005737">
    <property type="term" value="C:cytoplasm"/>
    <property type="evidence" value="ECO:0007669"/>
    <property type="project" value="UniProtKB-SubCell"/>
</dbReference>
<feature type="repeat" description="WD" evidence="5">
    <location>
        <begin position="416"/>
        <end position="458"/>
    </location>
</feature>
<feature type="repeat" description="WD" evidence="5">
    <location>
        <begin position="245"/>
        <end position="280"/>
    </location>
</feature>
<dbReference type="PROSITE" id="PS50082">
    <property type="entry name" value="WD_REPEATS_2"/>
    <property type="match status" value="8"/>
</dbReference>
<dbReference type="InterPro" id="IPR019775">
    <property type="entry name" value="WD40_repeat_CS"/>
</dbReference>
<feature type="repeat" description="WD" evidence="5">
    <location>
        <begin position="458"/>
        <end position="499"/>
    </location>
</feature>
<keyword evidence="4" id="KW-0677">Repeat</keyword>
<dbReference type="EMBL" id="JAMYWD010000008">
    <property type="protein sequence ID" value="KAJ4962240.1"/>
    <property type="molecule type" value="Genomic_DNA"/>
</dbReference>
<reference evidence="7" key="1">
    <citation type="journal article" date="2023" name="Plant J.">
        <title>The genome of the king protea, Protea cynaroides.</title>
        <authorList>
            <person name="Chang J."/>
            <person name="Duong T.A."/>
            <person name="Schoeman C."/>
            <person name="Ma X."/>
            <person name="Roodt D."/>
            <person name="Barker N."/>
            <person name="Li Z."/>
            <person name="Van de Peer Y."/>
            <person name="Mizrachi E."/>
        </authorList>
    </citation>
    <scope>NUCLEOTIDE SEQUENCE</scope>
    <source>
        <tissue evidence="7">Young leaves</tissue>
    </source>
</reference>
<dbReference type="SMART" id="SM00320">
    <property type="entry name" value="WD40"/>
    <property type="match status" value="8"/>
</dbReference>
<evidence type="ECO:0008006" key="9">
    <source>
        <dbReference type="Google" id="ProtNLM"/>
    </source>
</evidence>
<name>A0A9Q0K514_9MAGN</name>
<feature type="repeat" description="WD" evidence="5">
    <location>
        <begin position="202"/>
        <end position="244"/>
    </location>
</feature>
<feature type="repeat" description="WD" evidence="5">
    <location>
        <begin position="500"/>
        <end position="537"/>
    </location>
</feature>
<dbReference type="InterPro" id="IPR015943">
    <property type="entry name" value="WD40/YVTN_repeat-like_dom_sf"/>
</dbReference>
<dbReference type="PANTHER" id="PTHR19857">
    <property type="entry name" value="MITOCHONDRIAL DIVISION PROTEIN 1-RELATED"/>
    <property type="match status" value="1"/>
</dbReference>
<organism evidence="7 8">
    <name type="scientific">Protea cynaroides</name>
    <dbReference type="NCBI Taxonomy" id="273540"/>
    <lineage>
        <taxon>Eukaryota</taxon>
        <taxon>Viridiplantae</taxon>
        <taxon>Streptophyta</taxon>
        <taxon>Embryophyta</taxon>
        <taxon>Tracheophyta</taxon>
        <taxon>Spermatophyta</taxon>
        <taxon>Magnoliopsida</taxon>
        <taxon>Proteales</taxon>
        <taxon>Proteaceae</taxon>
        <taxon>Protea</taxon>
    </lineage>
</organism>
<proteinExistence type="predicted"/>
<gene>
    <name evidence="7" type="ORF">NE237_022179</name>
</gene>